<dbReference type="VEuPathDB" id="FungiDB:FUN_020350"/>
<dbReference type="VEuPathDB" id="FungiDB:FUN_020274"/>
<evidence type="ECO:0000313" key="3">
    <source>
        <dbReference type="Proteomes" id="UP000232688"/>
    </source>
</evidence>
<dbReference type="PRINTS" id="PR00109">
    <property type="entry name" value="TYRKINASE"/>
</dbReference>
<name>A0A2N0R8Y4_9GLOM</name>
<dbReference type="EMBL" id="LLXH01001270">
    <property type="protein sequence ID" value="PKC59736.1"/>
    <property type="molecule type" value="Genomic_DNA"/>
</dbReference>
<dbReference type="SUPFAM" id="SSF56112">
    <property type="entry name" value="Protein kinase-like (PK-like)"/>
    <property type="match status" value="1"/>
</dbReference>
<dbReference type="InterPro" id="IPR001245">
    <property type="entry name" value="Ser-Thr/Tyr_kinase_cat_dom"/>
</dbReference>
<accession>A0A2N0R8Y4</accession>
<dbReference type="Gene3D" id="1.10.10.1010">
    <property type="entry name" value="Intein homing endonuclease, domain IV"/>
    <property type="match status" value="7"/>
</dbReference>
<evidence type="ECO:0000313" key="2">
    <source>
        <dbReference type="EMBL" id="PKC59736.1"/>
    </source>
</evidence>
<protein>
    <recommendedName>
        <fullName evidence="1">Protein kinase domain-containing protein</fullName>
    </recommendedName>
</protein>
<dbReference type="InterPro" id="IPR011009">
    <property type="entry name" value="Kinase-like_dom_sf"/>
</dbReference>
<comment type="caution">
    <text evidence="2">The sequence shown here is derived from an EMBL/GenBank/DDBJ whole genome shotgun (WGS) entry which is preliminary data.</text>
</comment>
<reference evidence="2 3" key="2">
    <citation type="submission" date="2017-10" db="EMBL/GenBank/DDBJ databases">
        <title>Genome analyses suggest a sexual origin of heterokaryosis in a supposedly ancient asexual fungus.</title>
        <authorList>
            <person name="Corradi N."/>
            <person name="Sedzielewska K."/>
            <person name="Noel J."/>
            <person name="Charron P."/>
            <person name="Farinelli L."/>
            <person name="Marton T."/>
            <person name="Kruger M."/>
            <person name="Pelin A."/>
            <person name="Brachmann A."/>
            <person name="Corradi N."/>
        </authorList>
    </citation>
    <scope>NUCLEOTIDE SEQUENCE [LARGE SCALE GENOMIC DNA]</scope>
    <source>
        <strain evidence="2 3">A1</strain>
    </source>
</reference>
<dbReference type="Proteomes" id="UP000232688">
    <property type="component" value="Unassembled WGS sequence"/>
</dbReference>
<dbReference type="VEuPathDB" id="FungiDB:RhiirA1_469015"/>
<dbReference type="Pfam" id="PF07714">
    <property type="entry name" value="PK_Tyr_Ser-Thr"/>
    <property type="match status" value="1"/>
</dbReference>
<dbReference type="PROSITE" id="PS50011">
    <property type="entry name" value="PROTEIN_KINASE_DOM"/>
    <property type="match status" value="1"/>
</dbReference>
<dbReference type="PANTHER" id="PTHR44329">
    <property type="entry name" value="SERINE/THREONINE-PROTEIN KINASE TNNI3K-RELATED"/>
    <property type="match status" value="1"/>
</dbReference>
<gene>
    <name evidence="2" type="ORF">RhiirA1_469015</name>
</gene>
<dbReference type="VEuPathDB" id="FungiDB:RhiirFUN_000894"/>
<sequence>MLKKLKYIEQIGSMEKYINGIIMIKIGTDIIRIVTIKKLNNSKEITIEFLNEIRKDHEIYGITQDPETKYYMMALNYKCEKCNYLCNAIHFRQNFINWTSGNEDIDKFIQYTQLSAHHYVSKALEWISYDRFYNIKYNEKIGVYIANWIDGYIYKWDDKYQNWGRYNQNMIVTIKSLNNSKEIAIEFMNEIKKDNEVYGITQNPETKYYMIVLNYKCEKCDYICNAIRFQQNFINWTSGNKDIDRFIQDTQLSAHTDYGLLGALEWIYYDRLNNIEFIAEDKFGKIYKAHWIDGYTDEWDDYVQNWARYNQNAFVNVKSLIILKGITIEFINEIRKDHEIYGITQDPKTKYYMLILNYKCEKCNHICYAIHFQQNFINWTSGNKDIDKFIRDAQLSVHKYDEISHALEWISYDKFYNVKYAEKIGVYRANWIDGFIDEWNDYSQNWDRCNQNMVVTIKRLNNSKAITLEFIINKIKRNPKLYGLTQDPETQSYMVVLSDKCRKCHSICDAIHFQQNFKNWTSSNNVIDKFIQDTQLSVHKDNEISHALEWIPYNRFYNIKYIEKMEVYRANWIDGYIYKWDDKYQNLRRLNQDMLVTLKGLINIKNVSIEFMNKIGHKFYGITQNPETKSFMIVLNNKCKKCNNICNTIHFQHKFIDWTSGNKDIDKFIQDTQISVHEDNEISHALKWIPYDRFYDIKYIGKIGLCRANWIDGKIYKWDDKYQNWGRLNQDMFVTLESLINPKNVSIEFMNKFKVDHEFYGITQNLETKNYMMVLNNKCKKCNYTCNAMHFQRNFENWTSGDKDIDKFIHDTQLTTHKDDEISHALEWIPYDRFDGIKYIGKIGVCRANWIDGYIHKWDDKCQNWRRLNQDMFVTLESLINPKNVSIEFMNKIKVDHEFYGITQNPKTKNYAIVSNSKCKKCNSICDTIYFQHKFIDWTSGNDDIDKFIQDSQLLAHNRTYSVIEWIPYNRFYDIEYIAKGGFGKVYKANWIDGCIRYRNRWDNENQNWKREDQNMFVALKSLNNSKNVTSEFMNEIKLHSRVSGGIIIKLYGITQDPETENYIMVLEYADSGSLRHFLNTRFNELNWFNKITYLCDIAFGLRTIHENELIHRDLHTGNILINNNYIKITDMGLCKPANYNASENTKNCAYGVLPYIAPEILRGRNYYTKAADIYSFGIIMYEVISGLLPYYNVSHNDHLAIKICHGLRPRFNIKVPELIMHLIKRCLDANPLNRPTAKEIYEILDPSQLSYDTEFQRQIEKAHVINNKLLTENTQTSLELSYKTHSEAIYTSRLLDFNNLPEPKNSYDYYERNDNIISKEFSESLQLRFSQLNISKDESLRRNISQLSTSESLQINISQLNINENDSLQLNISQLNINENSQNNEAEGKRKKIRLED</sequence>
<dbReference type="InterPro" id="IPR000719">
    <property type="entry name" value="Prot_kinase_dom"/>
</dbReference>
<proteinExistence type="predicted"/>
<organism evidence="2 3">
    <name type="scientific">Rhizophagus irregularis</name>
    <dbReference type="NCBI Taxonomy" id="588596"/>
    <lineage>
        <taxon>Eukaryota</taxon>
        <taxon>Fungi</taxon>
        <taxon>Fungi incertae sedis</taxon>
        <taxon>Mucoromycota</taxon>
        <taxon>Glomeromycotina</taxon>
        <taxon>Glomeromycetes</taxon>
        <taxon>Glomerales</taxon>
        <taxon>Glomeraceae</taxon>
        <taxon>Rhizophagus</taxon>
    </lineage>
</organism>
<evidence type="ECO:0000259" key="1">
    <source>
        <dbReference type="PROSITE" id="PS50011"/>
    </source>
</evidence>
<dbReference type="GO" id="GO:0004674">
    <property type="term" value="F:protein serine/threonine kinase activity"/>
    <property type="evidence" value="ECO:0007669"/>
    <property type="project" value="TreeGrafter"/>
</dbReference>
<reference evidence="2 3" key="1">
    <citation type="submission" date="2017-10" db="EMBL/GenBank/DDBJ databases">
        <title>Extensive intraspecific genome diversity in a model arbuscular mycorrhizal fungus.</title>
        <authorList>
            <person name="Chen E.C.H."/>
            <person name="Morin E."/>
            <person name="Baudet D."/>
            <person name="Noel J."/>
            <person name="Ndikumana S."/>
            <person name="Charron P."/>
            <person name="St-Onge C."/>
            <person name="Giorgi J."/>
            <person name="Grigoriev I.V."/>
            <person name="Roux C."/>
            <person name="Martin F.M."/>
            <person name="Corradi N."/>
        </authorList>
    </citation>
    <scope>NUCLEOTIDE SEQUENCE [LARGE SCALE GENOMIC DNA]</scope>
    <source>
        <strain evidence="2 3">A1</strain>
    </source>
</reference>
<dbReference type="Gene3D" id="1.10.510.10">
    <property type="entry name" value="Transferase(Phosphotransferase) domain 1"/>
    <property type="match status" value="1"/>
</dbReference>
<feature type="domain" description="Protein kinase" evidence="1">
    <location>
        <begin position="972"/>
        <end position="1249"/>
    </location>
</feature>
<dbReference type="InterPro" id="IPR051681">
    <property type="entry name" value="Ser/Thr_Kinases-Pseudokinases"/>
</dbReference>
<dbReference type="GO" id="GO:0005524">
    <property type="term" value="F:ATP binding"/>
    <property type="evidence" value="ECO:0007669"/>
    <property type="project" value="InterPro"/>
</dbReference>